<gene>
    <name evidence="11" type="ORF">E0L32_009722</name>
</gene>
<dbReference type="Pfam" id="PF00551">
    <property type="entry name" value="Formyl_trans_N"/>
    <property type="match status" value="1"/>
</dbReference>
<organism evidence="11 12">
    <name type="scientific">Thyridium curvatum</name>
    <dbReference type="NCBI Taxonomy" id="1093900"/>
    <lineage>
        <taxon>Eukaryota</taxon>
        <taxon>Fungi</taxon>
        <taxon>Dikarya</taxon>
        <taxon>Ascomycota</taxon>
        <taxon>Pezizomycotina</taxon>
        <taxon>Sordariomycetes</taxon>
        <taxon>Sordariomycetidae</taxon>
        <taxon>Thyridiales</taxon>
        <taxon>Thyridiaceae</taxon>
        <taxon>Thyridium</taxon>
    </lineage>
</organism>
<dbReference type="GO" id="GO:0005737">
    <property type="term" value="C:cytoplasm"/>
    <property type="evidence" value="ECO:0007669"/>
    <property type="project" value="TreeGrafter"/>
</dbReference>
<comment type="pathway">
    <text evidence="1">Purine metabolism; IMP biosynthesis via de novo pathway; N(2)-formyl-N(1)-(5-phospho-D-ribosyl)glycinamide from N(1)-(5-phospho-D-ribosyl)glycinamide (10-formyl THF route): step 1/1.</text>
</comment>
<dbReference type="InterPro" id="IPR004607">
    <property type="entry name" value="GART"/>
</dbReference>
<evidence type="ECO:0000256" key="5">
    <source>
        <dbReference type="ARBA" id="ARBA00022755"/>
    </source>
</evidence>
<protein>
    <recommendedName>
        <fullName evidence="3">Phosphoribosylglycinamide formyltransferase</fullName>
        <ecNumber evidence="2">2.1.2.2</ecNumber>
    </recommendedName>
    <alternativeName>
        <fullName evidence="8">5'-phosphoribosylglycinamide transformylase</fullName>
    </alternativeName>
    <alternativeName>
        <fullName evidence="7">GAR transformylase</fullName>
    </alternativeName>
</protein>
<dbReference type="OrthoDB" id="5575075at2759"/>
<comment type="caution">
    <text evidence="11">The sequence shown here is derived from an EMBL/GenBank/DDBJ whole genome shotgun (WGS) entry which is preliminary data.</text>
</comment>
<comment type="similarity">
    <text evidence="6">Belongs to the GART family.</text>
</comment>
<dbReference type="NCBIfam" id="TIGR00639">
    <property type="entry name" value="PurN"/>
    <property type="match status" value="1"/>
</dbReference>
<dbReference type="GO" id="GO:0006189">
    <property type="term" value="P:'de novo' IMP biosynthetic process"/>
    <property type="evidence" value="ECO:0007669"/>
    <property type="project" value="InterPro"/>
</dbReference>
<keyword evidence="4" id="KW-0808">Transferase</keyword>
<dbReference type="PANTHER" id="PTHR43369">
    <property type="entry name" value="PHOSPHORIBOSYLGLYCINAMIDE FORMYLTRANSFERASE"/>
    <property type="match status" value="1"/>
</dbReference>
<dbReference type="Proteomes" id="UP000319257">
    <property type="component" value="Unassembled WGS sequence"/>
</dbReference>
<keyword evidence="12" id="KW-1185">Reference proteome</keyword>
<evidence type="ECO:0000256" key="9">
    <source>
        <dbReference type="ARBA" id="ARBA00047664"/>
    </source>
</evidence>
<evidence type="ECO:0000313" key="11">
    <source>
        <dbReference type="EMBL" id="TPX08782.1"/>
    </source>
</evidence>
<dbReference type="FunCoup" id="A0A507AI14">
    <property type="interactions" value="190"/>
</dbReference>
<name>A0A507AI14_9PEZI</name>
<dbReference type="Gene3D" id="3.40.50.170">
    <property type="entry name" value="Formyl transferase, N-terminal domain"/>
    <property type="match status" value="1"/>
</dbReference>
<dbReference type="GeneID" id="41977169"/>
<dbReference type="EMBL" id="SKBQ01000073">
    <property type="protein sequence ID" value="TPX08782.1"/>
    <property type="molecule type" value="Genomic_DNA"/>
</dbReference>
<keyword evidence="5" id="KW-0658">Purine biosynthesis</keyword>
<dbReference type="CDD" id="cd08645">
    <property type="entry name" value="FMT_core_GART"/>
    <property type="match status" value="1"/>
</dbReference>
<dbReference type="RefSeq" id="XP_030990493.1">
    <property type="nucleotide sequence ID" value="XM_031144716.1"/>
</dbReference>
<dbReference type="STRING" id="1093900.A0A507AI14"/>
<reference evidence="11 12" key="1">
    <citation type="submission" date="2019-06" db="EMBL/GenBank/DDBJ databases">
        <title>Draft genome sequence of the filamentous fungus Phialemoniopsis curvata isolated from diesel fuel.</title>
        <authorList>
            <person name="Varaljay V.A."/>
            <person name="Lyon W.J."/>
            <person name="Crouch A.L."/>
            <person name="Drake C.E."/>
            <person name="Hollomon J.M."/>
            <person name="Nadeau L.J."/>
            <person name="Nunn H.S."/>
            <person name="Stevenson B.S."/>
            <person name="Bojanowski C.L."/>
            <person name="Crookes-Goodson W.J."/>
        </authorList>
    </citation>
    <scope>NUCLEOTIDE SEQUENCE [LARGE SCALE GENOMIC DNA]</scope>
    <source>
        <strain evidence="11 12">D216</strain>
    </source>
</reference>
<dbReference type="InParanoid" id="A0A507AI14"/>
<evidence type="ECO:0000259" key="10">
    <source>
        <dbReference type="Pfam" id="PF00551"/>
    </source>
</evidence>
<dbReference type="HAMAP" id="MF_01930">
    <property type="entry name" value="PurN"/>
    <property type="match status" value="1"/>
</dbReference>
<evidence type="ECO:0000256" key="4">
    <source>
        <dbReference type="ARBA" id="ARBA00022679"/>
    </source>
</evidence>
<dbReference type="FunFam" id="3.40.50.170:FF:000009">
    <property type="entry name" value="Phosphoribosylglycinamide formyltransferase (Eurofung)"/>
    <property type="match status" value="1"/>
</dbReference>
<evidence type="ECO:0000256" key="6">
    <source>
        <dbReference type="ARBA" id="ARBA00038440"/>
    </source>
</evidence>
<dbReference type="GO" id="GO:0004644">
    <property type="term" value="F:phosphoribosylglycinamide formyltransferase activity"/>
    <property type="evidence" value="ECO:0007669"/>
    <property type="project" value="UniProtKB-EC"/>
</dbReference>
<dbReference type="AlphaFoldDB" id="A0A507AI14"/>
<dbReference type="PANTHER" id="PTHR43369:SF2">
    <property type="entry name" value="PHOSPHORIBOSYLGLYCINAMIDE FORMYLTRANSFERASE"/>
    <property type="match status" value="1"/>
</dbReference>
<sequence>MASPCRIVVMASGNGSNFQALIDAVHSGSILHTQIVKLFVNKKTAFAIQRAEKVGIPTEYFNMVKEGFVVAGEKDAEKVKDGRARYDAALAQRVLEAKPDLVVLAGWMHIFSVPFLRPLEEAGVKVINLHPALPGKYDGAGAIERQYQDFKDGKLENNRAGLMIHYVIAEVDRGSPILTQEVECREGDELKDLEERIHAAEHELIVKATAKVVGEILARKNL</sequence>
<proteinExistence type="inferred from homology"/>
<accession>A0A507AI14</accession>
<dbReference type="EC" id="2.1.2.2" evidence="2"/>
<evidence type="ECO:0000256" key="7">
    <source>
        <dbReference type="ARBA" id="ARBA00041324"/>
    </source>
</evidence>
<evidence type="ECO:0000256" key="8">
    <source>
        <dbReference type="ARBA" id="ARBA00041682"/>
    </source>
</evidence>
<evidence type="ECO:0000256" key="2">
    <source>
        <dbReference type="ARBA" id="ARBA00012254"/>
    </source>
</evidence>
<evidence type="ECO:0000256" key="1">
    <source>
        <dbReference type="ARBA" id="ARBA00005054"/>
    </source>
</evidence>
<dbReference type="InterPro" id="IPR036477">
    <property type="entry name" value="Formyl_transf_N_sf"/>
</dbReference>
<dbReference type="SUPFAM" id="SSF53328">
    <property type="entry name" value="Formyltransferase"/>
    <property type="match status" value="1"/>
</dbReference>
<dbReference type="InterPro" id="IPR002376">
    <property type="entry name" value="Formyl_transf_N"/>
</dbReference>
<evidence type="ECO:0000256" key="3">
    <source>
        <dbReference type="ARBA" id="ARBA00022076"/>
    </source>
</evidence>
<comment type="catalytic activity">
    <reaction evidence="9">
        <text>N(1)-(5-phospho-beta-D-ribosyl)glycinamide + (6R)-10-formyltetrahydrofolate = N(2)-formyl-N(1)-(5-phospho-beta-D-ribosyl)glycinamide + (6S)-5,6,7,8-tetrahydrofolate + H(+)</text>
        <dbReference type="Rhea" id="RHEA:15053"/>
        <dbReference type="ChEBI" id="CHEBI:15378"/>
        <dbReference type="ChEBI" id="CHEBI:57453"/>
        <dbReference type="ChEBI" id="CHEBI:143788"/>
        <dbReference type="ChEBI" id="CHEBI:147286"/>
        <dbReference type="ChEBI" id="CHEBI:195366"/>
        <dbReference type="EC" id="2.1.2.2"/>
    </reaction>
</comment>
<feature type="domain" description="Formyl transferase N-terminal" evidence="10">
    <location>
        <begin position="6"/>
        <end position="209"/>
    </location>
</feature>
<evidence type="ECO:0000313" key="12">
    <source>
        <dbReference type="Proteomes" id="UP000319257"/>
    </source>
</evidence>